<dbReference type="GeneID" id="3416438"/>
<dbReference type="EMBL" id="JN885137">
    <property type="protein sequence ID" value="AEW87701.1"/>
    <property type="molecule type" value="Genomic_DNA"/>
</dbReference>
<protein>
    <submittedName>
        <fullName evidence="2">JM6</fullName>
    </submittedName>
</protein>
<name>G9JMI4_9GAMA</name>
<dbReference type="EMBL" id="JN885136">
    <property type="protein sequence ID" value="AEW87531.1"/>
    <property type="molecule type" value="Genomic_DNA"/>
</dbReference>
<sequence>MVLHELFFCGVDDRRHVFESQGLGDTGKKGVVEVRANVFMVKPRHPMPVRCEQVFVVQRHFERLTPGDLHLLGLKHCGNETAPPQSLLKPFRHDNAKEHLILVR</sequence>
<evidence type="ECO:0000313" key="3">
    <source>
        <dbReference type="Proteomes" id="UP000124292"/>
    </source>
</evidence>
<dbReference type="RefSeq" id="YP_238309.1">
    <property type="nucleotide sequence ID" value="NC_007016.1"/>
</dbReference>
<dbReference type="Proteomes" id="UP000133219">
    <property type="component" value="Segment"/>
</dbReference>
<evidence type="ECO:0000313" key="4">
    <source>
        <dbReference type="Proteomes" id="UP000133219"/>
    </source>
</evidence>
<proteinExistence type="predicted"/>
<evidence type="ECO:0000313" key="1">
    <source>
        <dbReference type="EMBL" id="AEW87531.1"/>
    </source>
</evidence>
<evidence type="ECO:0000313" key="2">
    <source>
        <dbReference type="EMBL" id="AEW87701.1"/>
    </source>
</evidence>
<gene>
    <name evidence="2" type="ORF">JM6</name>
</gene>
<accession>G9JMI4</accession>
<dbReference type="KEGG" id="vg:3416438"/>
<reference evidence="3 4" key="1">
    <citation type="journal article" date="2013" name="J. Virol.">
        <title>Genomic characterization of Japanese macaque rhadinovirus, a novel herpesvirus isolated from a nonhuman primate with a spontaneous inflammatory demyelinating disease.</title>
        <authorList>
            <person name="Estep R.D."/>
            <person name="Hansen S.G."/>
            <person name="Rogers K.S."/>
            <person name="Axthelm M.K."/>
            <person name="Wong S.W."/>
        </authorList>
    </citation>
    <scope>NUCLEOTIDE SEQUENCE [LARGE SCALE GENOMIC DNA]</scope>
    <source>
        <strain evidence="2">12E2</strain>
        <strain evidence="1">3A1</strain>
    </source>
</reference>
<organism evidence="2 3">
    <name type="scientific">Macaca fuscata rhadinovirus</name>
    <dbReference type="NCBI Taxonomy" id="272551"/>
    <lineage>
        <taxon>Viruses</taxon>
        <taxon>Duplodnaviria</taxon>
        <taxon>Heunggongvirae</taxon>
        <taxon>Peploviricota</taxon>
        <taxon>Herviviricetes</taxon>
        <taxon>Herpesvirales</taxon>
        <taxon>Orthoherpesviridae</taxon>
        <taxon>Gammaherpesvirinae</taxon>
        <taxon>Rhadinovirus</taxon>
        <taxon>Rhadinovirus macacinegamma11</taxon>
        <taxon>macacine gammaherpesvirus 11</taxon>
    </lineage>
</organism>
<dbReference type="Proteomes" id="UP000124292">
    <property type="component" value="Genome"/>
</dbReference>